<reference evidence="2 3" key="2">
    <citation type="submission" date="2018-11" db="EMBL/GenBank/DDBJ databases">
        <authorList>
            <consortium name="Pathogen Informatics"/>
        </authorList>
    </citation>
    <scope>NUCLEOTIDE SEQUENCE [LARGE SCALE GENOMIC DNA]</scope>
</reference>
<feature type="region of interest" description="Disordered" evidence="1">
    <location>
        <begin position="1"/>
        <end position="30"/>
    </location>
</feature>
<organism evidence="4">
    <name type="scientific">Anisakis simplex</name>
    <name type="common">Herring worm</name>
    <dbReference type="NCBI Taxonomy" id="6269"/>
    <lineage>
        <taxon>Eukaryota</taxon>
        <taxon>Metazoa</taxon>
        <taxon>Ecdysozoa</taxon>
        <taxon>Nematoda</taxon>
        <taxon>Chromadorea</taxon>
        <taxon>Rhabditida</taxon>
        <taxon>Spirurina</taxon>
        <taxon>Ascaridomorpha</taxon>
        <taxon>Ascaridoidea</taxon>
        <taxon>Anisakidae</taxon>
        <taxon>Anisakis</taxon>
        <taxon>Anisakis simplex complex</taxon>
    </lineage>
</organism>
<evidence type="ECO:0000256" key="1">
    <source>
        <dbReference type="SAM" id="MobiDB-lite"/>
    </source>
</evidence>
<keyword evidence="3" id="KW-1185">Reference proteome</keyword>
<accession>A0A0M3J6I1</accession>
<evidence type="ECO:0000313" key="4">
    <source>
        <dbReference type="WBParaSite" id="ASIM_0000316701-mRNA-1"/>
    </source>
</evidence>
<gene>
    <name evidence="2" type="ORF">ASIM_LOCUS3017</name>
</gene>
<protein>
    <submittedName>
        <fullName evidence="4">LsmAD domain-containing protein</fullName>
    </submittedName>
</protein>
<dbReference type="WBParaSite" id="ASIM_0000316701-mRNA-1">
    <property type="protein sequence ID" value="ASIM_0000316701-mRNA-1"/>
    <property type="gene ID" value="ASIM_0000316701"/>
</dbReference>
<evidence type="ECO:0000313" key="3">
    <source>
        <dbReference type="Proteomes" id="UP000267096"/>
    </source>
</evidence>
<name>A0A0M3J6I1_ANISI</name>
<dbReference type="OrthoDB" id="1679758at2759"/>
<dbReference type="Proteomes" id="UP000267096">
    <property type="component" value="Unassembled WGS sequence"/>
</dbReference>
<dbReference type="AlphaFoldDB" id="A0A0M3J6I1"/>
<sequence>HILEDDRGVEDEDEEFAISSKPKQLSSDVVRSGAKTADDFSQLGSLKDRKSDWESSAKETTVVDKKTSAVEEEIAAGKVKANLESGTY</sequence>
<proteinExistence type="predicted"/>
<evidence type="ECO:0000313" key="2">
    <source>
        <dbReference type="EMBL" id="VDK21015.1"/>
    </source>
</evidence>
<dbReference type="EMBL" id="UYRR01004397">
    <property type="protein sequence ID" value="VDK21015.1"/>
    <property type="molecule type" value="Genomic_DNA"/>
</dbReference>
<feature type="compositionally biased region" description="Acidic residues" evidence="1">
    <location>
        <begin position="7"/>
        <end position="16"/>
    </location>
</feature>
<reference evidence="4" key="1">
    <citation type="submission" date="2017-02" db="UniProtKB">
        <authorList>
            <consortium name="WormBaseParasite"/>
        </authorList>
    </citation>
    <scope>IDENTIFICATION</scope>
</reference>